<comment type="caution">
    <text evidence="2">The sequence shown here is derived from an EMBL/GenBank/DDBJ whole genome shotgun (WGS) entry which is preliminary data.</text>
</comment>
<evidence type="ECO:0000256" key="1">
    <source>
        <dbReference type="SAM" id="Phobius"/>
    </source>
</evidence>
<dbReference type="PANTHER" id="PTHR37308:SF1">
    <property type="entry name" value="POLYPRENYL-PHOSPHATE TRANSPORTER"/>
    <property type="match status" value="1"/>
</dbReference>
<protein>
    <recommendedName>
        <fullName evidence="4">DUF368 domain-containing protein</fullName>
    </recommendedName>
</protein>
<keyword evidence="1" id="KW-0812">Transmembrane</keyword>
<feature type="transmembrane region" description="Helical" evidence="1">
    <location>
        <begin position="130"/>
        <end position="148"/>
    </location>
</feature>
<dbReference type="Pfam" id="PF04018">
    <property type="entry name" value="VCA0040-like"/>
    <property type="match status" value="1"/>
</dbReference>
<gene>
    <name evidence="2" type="ORF">N866_19295</name>
</gene>
<evidence type="ECO:0008006" key="4">
    <source>
        <dbReference type="Google" id="ProtNLM"/>
    </source>
</evidence>
<accession>A0A021VX09</accession>
<evidence type="ECO:0000313" key="2">
    <source>
        <dbReference type="EMBL" id="EYR63612.1"/>
    </source>
</evidence>
<dbReference type="AlphaFoldDB" id="A0A021VX09"/>
<feature type="transmembrane region" description="Helical" evidence="1">
    <location>
        <begin position="293"/>
        <end position="313"/>
    </location>
</feature>
<reference evidence="2 3" key="1">
    <citation type="submission" date="2014-01" db="EMBL/GenBank/DDBJ databases">
        <title>Actinotalea ferrariae CF5-4.</title>
        <authorList>
            <person name="Chen F."/>
            <person name="Li Y."/>
            <person name="Wang G."/>
        </authorList>
    </citation>
    <scope>NUCLEOTIDE SEQUENCE [LARGE SCALE GENOMIC DNA]</scope>
    <source>
        <strain evidence="2 3">CF5-4</strain>
    </source>
</reference>
<organism evidence="2 3">
    <name type="scientific">Actinotalea ferrariae CF5-4</name>
    <dbReference type="NCBI Taxonomy" id="948458"/>
    <lineage>
        <taxon>Bacteria</taxon>
        <taxon>Bacillati</taxon>
        <taxon>Actinomycetota</taxon>
        <taxon>Actinomycetes</taxon>
        <taxon>Micrococcales</taxon>
        <taxon>Cellulomonadaceae</taxon>
        <taxon>Actinotalea</taxon>
    </lineage>
</organism>
<sequence length="334" mass="34818">MTDDRPAQTIDDAAAPLAPHHAAPRGWLDRLGLLGRGALIGAAEVVPGVSGGTIALIVGVYETLIRSAGHLVRAAVTLVGSLLGRVDRGRSRHHAREVRWDAVLPIGIGMLLAVLAGAAVLEPLLEEYPVQLRALFAGLIVASLAVPARMVGGRWTLREVGVAGLAAAAAFFLTSIPPAAEQDPSALVVFGAAAIAICALVLPGISGSFLLLTLGLYQPTLAAVNDRDLAYLGIFVLGAIFGLSVFVSGLQWLLEHRHRVTLVVMTGLMAGSLRALWPWQDEDRGLLPPGESVGAVVGLFAVGVAIVLALMLVEHRIQARAAAPQHRAPEDATT</sequence>
<keyword evidence="1" id="KW-1133">Transmembrane helix</keyword>
<dbReference type="Proteomes" id="UP000019753">
    <property type="component" value="Unassembled WGS sequence"/>
</dbReference>
<dbReference type="EMBL" id="AXCW01000080">
    <property type="protein sequence ID" value="EYR63612.1"/>
    <property type="molecule type" value="Genomic_DNA"/>
</dbReference>
<feature type="transmembrane region" description="Helical" evidence="1">
    <location>
        <begin position="229"/>
        <end position="254"/>
    </location>
</feature>
<name>A0A021VX09_9CELL</name>
<dbReference type="RefSeq" id="WP_245612468.1">
    <property type="nucleotide sequence ID" value="NZ_AXCW01000080.1"/>
</dbReference>
<keyword evidence="1" id="KW-0472">Membrane</keyword>
<feature type="transmembrane region" description="Helical" evidence="1">
    <location>
        <begin position="160"/>
        <end position="180"/>
    </location>
</feature>
<keyword evidence="3" id="KW-1185">Reference proteome</keyword>
<feature type="transmembrane region" description="Helical" evidence="1">
    <location>
        <begin position="186"/>
        <end position="217"/>
    </location>
</feature>
<feature type="transmembrane region" description="Helical" evidence="1">
    <location>
        <begin position="98"/>
        <end position="118"/>
    </location>
</feature>
<dbReference type="InterPro" id="IPR007163">
    <property type="entry name" value="VCA0040-like"/>
</dbReference>
<dbReference type="PANTHER" id="PTHR37308">
    <property type="entry name" value="INTEGRAL MEMBRANE PROTEIN"/>
    <property type="match status" value="1"/>
</dbReference>
<proteinExistence type="predicted"/>
<evidence type="ECO:0000313" key="3">
    <source>
        <dbReference type="Proteomes" id="UP000019753"/>
    </source>
</evidence>